<dbReference type="Proteomes" id="UP000652074">
    <property type="component" value="Unassembled WGS sequence"/>
</dbReference>
<dbReference type="EMBL" id="WTVR01000007">
    <property type="protein sequence ID" value="NMF87892.1"/>
    <property type="molecule type" value="Genomic_DNA"/>
</dbReference>
<reference evidence="1 2" key="1">
    <citation type="submission" date="2019-12" db="EMBL/GenBank/DDBJ databases">
        <title>Comparative genomics gives insights into the taxonomy of the Azoarcus-Aromatoleum group and reveals separate origins of nif in the plant-associated Azoarcus and non-plant-associated Aromatoleum sub-groups.</title>
        <authorList>
            <person name="Lafos M."/>
            <person name="Maluk M."/>
            <person name="Batista M."/>
            <person name="Junghare M."/>
            <person name="Carmona M."/>
            <person name="Faoro H."/>
            <person name="Cruz L.M."/>
            <person name="Battistoni F."/>
            <person name="De Souza E."/>
            <person name="Pedrosa F."/>
            <person name="Chen W.-M."/>
            <person name="Poole P.S."/>
            <person name="Dixon R.A."/>
            <person name="James E.K."/>
        </authorList>
    </citation>
    <scope>NUCLEOTIDE SEQUENCE [LARGE SCALE GENOMIC DNA]</scope>
    <source>
        <strain evidence="1 2">ToN1</strain>
    </source>
</reference>
<sequence length="610" mass="67502">MEDLLPYYERELAFLRGNSREFAERYPKIAARLLLNGEGCDDPHVERMIESFALLSARISRKLEDSYPLFTEALLQVLYPHYLRPFPACSIAHFDGGGGESQLSRPPALPRGTELRSRAVNGVSCRFRTAWRVELLPLRIEELRFQPVAHIPAAVRAPLGVSGMLSLRLTVQGGGGALGGVERVRLYIDAEPSVAAALRDALFLRVLRTWVEDASGTWHEVEGPVVGEVGLAADEALVDFPDNAHDAYRHLTEYFAFPEKYNFFDLLLTRLPGAACGGGAIRVHFALKDVRPDGEIARLLAGLSGASLKLGCVPVVNLFQRPGDPIRLTGRTSTYPVVADGRQAHAYEIYSIDAVSCVSRRPDGEAQTEYRPFFSLRHGESPDRDGHYWHAQRDARVAERSPGYETALTIVDAGFEPLQPGTDILSVSLTCTNRELPARLAIGLERGDLHLEGGGAVRTIRLLRVPTPSCRFSHERDGLWRLISHLSLNHLSLTGNGLAAFKEMLGLYDVRRTAVSRRQIDGIRGIEQREKTCWMAGRPFASFVRGIEVRLAVDEDSFVGAGLDVFARVIDRFLGLYVQLNSFVQLVLVSVRTGEELVRCEPRSGDSILA</sequence>
<name>A0ABX1MIW3_9RHOO</name>
<dbReference type="PANTHER" id="PTHR35370">
    <property type="entry name" value="CYTOPLASMIC PROTEIN-RELATED-RELATED"/>
    <property type="match status" value="1"/>
</dbReference>
<comment type="caution">
    <text evidence="1">The sequence shown here is derived from an EMBL/GenBank/DDBJ whole genome shotgun (WGS) entry which is preliminary data.</text>
</comment>
<accession>A0ABX1MIW3</accession>
<proteinExistence type="predicted"/>
<dbReference type="InterPro" id="IPR010272">
    <property type="entry name" value="T6SS_TssF"/>
</dbReference>
<evidence type="ECO:0000313" key="1">
    <source>
        <dbReference type="EMBL" id="NMF87892.1"/>
    </source>
</evidence>
<protein>
    <submittedName>
        <fullName evidence="1">Type VI secretion system baseplate subunit TssF</fullName>
    </submittedName>
</protein>
<dbReference type="NCBIfam" id="TIGR03359">
    <property type="entry name" value="VI_chp_6"/>
    <property type="match status" value="1"/>
</dbReference>
<keyword evidence="2" id="KW-1185">Reference proteome</keyword>
<evidence type="ECO:0000313" key="2">
    <source>
        <dbReference type="Proteomes" id="UP000652074"/>
    </source>
</evidence>
<dbReference type="PANTHER" id="PTHR35370:SF1">
    <property type="entry name" value="TYPE VI SECRETION SYSTEM COMPONENT TSSF1"/>
    <property type="match status" value="1"/>
</dbReference>
<gene>
    <name evidence="1" type="primary">tssF</name>
    <name evidence="1" type="ORF">GPA26_05295</name>
</gene>
<dbReference type="Pfam" id="PF05947">
    <property type="entry name" value="T6SS_TssF"/>
    <property type="match status" value="1"/>
</dbReference>
<organism evidence="1 2">
    <name type="scientific">Aromatoleum petrolei</name>
    <dbReference type="NCBI Taxonomy" id="76116"/>
    <lineage>
        <taxon>Bacteria</taxon>
        <taxon>Pseudomonadati</taxon>
        <taxon>Pseudomonadota</taxon>
        <taxon>Betaproteobacteria</taxon>
        <taxon>Rhodocyclales</taxon>
        <taxon>Rhodocyclaceae</taxon>
        <taxon>Aromatoleum</taxon>
    </lineage>
</organism>
<dbReference type="RefSeq" id="WP_169205321.1">
    <property type="nucleotide sequence ID" value="NZ_CP059560.1"/>
</dbReference>
<dbReference type="PIRSF" id="PIRSF028304">
    <property type="entry name" value="UCP028304"/>
    <property type="match status" value="1"/>
</dbReference>